<reference evidence="1" key="1">
    <citation type="submission" date="2019-08" db="EMBL/GenBank/DDBJ databases">
        <authorList>
            <person name="Kucharzyk K."/>
            <person name="Murdoch R.W."/>
            <person name="Higgins S."/>
            <person name="Loffler F."/>
        </authorList>
    </citation>
    <scope>NUCLEOTIDE SEQUENCE</scope>
</reference>
<dbReference type="AlphaFoldDB" id="A0A645H7K5"/>
<accession>A0A645H7K5</accession>
<comment type="caution">
    <text evidence="1">The sequence shown here is derived from an EMBL/GenBank/DDBJ whole genome shotgun (WGS) entry which is preliminary data.</text>
</comment>
<organism evidence="1">
    <name type="scientific">bioreactor metagenome</name>
    <dbReference type="NCBI Taxonomy" id="1076179"/>
    <lineage>
        <taxon>unclassified sequences</taxon>
        <taxon>metagenomes</taxon>
        <taxon>ecological metagenomes</taxon>
    </lineage>
</organism>
<name>A0A645H7K5_9ZZZZ</name>
<gene>
    <name evidence="1" type="ORF">SDC9_182154</name>
</gene>
<dbReference type="EMBL" id="VSSQ01087814">
    <property type="protein sequence ID" value="MPN34660.1"/>
    <property type="molecule type" value="Genomic_DNA"/>
</dbReference>
<sequence length="84" mass="8199">MVGLRASGKDHALAGAGRCIAHAVDLLAVGVGAAQRAQQDGVAHLAGLLGGFGKVGQVEENTFAGASAHIGGGDANLGECRHEG</sequence>
<protein>
    <submittedName>
        <fullName evidence="1">Uncharacterized protein</fullName>
    </submittedName>
</protein>
<proteinExistence type="predicted"/>
<evidence type="ECO:0000313" key="1">
    <source>
        <dbReference type="EMBL" id="MPN34660.1"/>
    </source>
</evidence>